<dbReference type="eggNOG" id="COG0577">
    <property type="taxonomic scope" value="Bacteria"/>
</dbReference>
<evidence type="ECO:0000256" key="1">
    <source>
        <dbReference type="ARBA" id="ARBA00004651"/>
    </source>
</evidence>
<dbReference type="PATRIC" id="fig|926562.3.peg.1278"/>
<keyword evidence="2" id="KW-1003">Cell membrane</keyword>
<dbReference type="KEGG" id="oho:Oweho_1268"/>
<comment type="similarity">
    <text evidence="6">Belongs to the ABC-4 integral membrane protein family.</text>
</comment>
<keyword evidence="3 7" id="KW-0812">Transmembrane</keyword>
<sequence length="414" mass="44826">MKSGEFSENLKIAYGSIRGQLLRTILTALIIAIGIMALVGILTAIDAIKSSLTGQFALLGANTFTIQNRGPNIQIGRGGKKPKVFPSITYQQALDFKEKFVDQPAITSLSYLATPVAEVKHKNIATDPNITIWAADENYLHTGGYEIEIGRNITATEVENAAPVAIIGQELRNKLFPNTDPLGKVIEIRNNRYKIIGMLKEKGNSFGFGGDKSVFIPISKARASMSSPNQSYAVNVMALQGDILDQISSEAMITMRVVRRLSPKEEDNFSITKSDNLSQTLIENMKYVTMAAILIAAITMLGAAIALMNIMLVSVTERTREIGIRKAVGAKSETIRSQFLTEAVLICFLGGAAGVLLGIIIGNITSTIIGGSFIVPWLWMLVAAVLCLLTGLVSGFYPAHKASKLDPIESLRYE</sequence>
<dbReference type="Pfam" id="PF02687">
    <property type="entry name" value="FtsX"/>
    <property type="match status" value="1"/>
</dbReference>
<evidence type="ECO:0000256" key="6">
    <source>
        <dbReference type="ARBA" id="ARBA00038076"/>
    </source>
</evidence>
<proteinExistence type="inferred from homology"/>
<evidence type="ECO:0000256" key="5">
    <source>
        <dbReference type="ARBA" id="ARBA00023136"/>
    </source>
</evidence>
<dbReference type="OrthoDB" id="9770036at2"/>
<dbReference type="GO" id="GO:0022857">
    <property type="term" value="F:transmembrane transporter activity"/>
    <property type="evidence" value="ECO:0007669"/>
    <property type="project" value="TreeGrafter"/>
</dbReference>
<evidence type="ECO:0000256" key="7">
    <source>
        <dbReference type="SAM" id="Phobius"/>
    </source>
</evidence>
<keyword evidence="11" id="KW-1185">Reference proteome</keyword>
<dbReference type="RefSeq" id="WP_014201628.1">
    <property type="nucleotide sequence ID" value="NC_016599.1"/>
</dbReference>
<keyword evidence="4 7" id="KW-1133">Transmembrane helix</keyword>
<feature type="transmembrane region" description="Helical" evidence="7">
    <location>
        <begin position="287"/>
        <end position="315"/>
    </location>
</feature>
<dbReference type="EMBL" id="CP003156">
    <property type="protein sequence ID" value="AEV32268.1"/>
    <property type="molecule type" value="Genomic_DNA"/>
</dbReference>
<dbReference type="GO" id="GO:0005886">
    <property type="term" value="C:plasma membrane"/>
    <property type="evidence" value="ECO:0007669"/>
    <property type="project" value="UniProtKB-SubCell"/>
</dbReference>
<evidence type="ECO:0000313" key="11">
    <source>
        <dbReference type="Proteomes" id="UP000005631"/>
    </source>
</evidence>
<dbReference type="Proteomes" id="UP000005631">
    <property type="component" value="Chromosome"/>
</dbReference>
<feature type="domain" description="MacB-like periplasmic core" evidence="9">
    <location>
        <begin position="24"/>
        <end position="249"/>
    </location>
</feature>
<feature type="domain" description="ABC3 transporter permease C-terminal" evidence="8">
    <location>
        <begin position="293"/>
        <end position="407"/>
    </location>
</feature>
<keyword evidence="5 7" id="KW-0472">Membrane</keyword>
<name>G8R6T3_OWEHD</name>
<evidence type="ECO:0000256" key="4">
    <source>
        <dbReference type="ARBA" id="ARBA00022989"/>
    </source>
</evidence>
<evidence type="ECO:0000259" key="9">
    <source>
        <dbReference type="Pfam" id="PF12704"/>
    </source>
</evidence>
<dbReference type="InterPro" id="IPR025857">
    <property type="entry name" value="MacB_PCD"/>
</dbReference>
<accession>G8R6T3</accession>
<dbReference type="STRING" id="926562.Oweho_1268"/>
<comment type="subcellular location">
    <subcellularLocation>
        <location evidence="1">Cell membrane</location>
        <topology evidence="1">Multi-pass membrane protein</topology>
    </subcellularLocation>
</comment>
<evidence type="ECO:0000313" key="10">
    <source>
        <dbReference type="EMBL" id="AEV32268.1"/>
    </source>
</evidence>
<gene>
    <name evidence="10" type="ordered locus">Oweho_1268</name>
</gene>
<dbReference type="PANTHER" id="PTHR30572:SF4">
    <property type="entry name" value="ABC TRANSPORTER PERMEASE YTRF"/>
    <property type="match status" value="1"/>
</dbReference>
<evidence type="ECO:0000259" key="8">
    <source>
        <dbReference type="Pfam" id="PF02687"/>
    </source>
</evidence>
<reference evidence="10 11" key="1">
    <citation type="journal article" date="2012" name="Stand. Genomic Sci.">
        <title>Genome sequence of the orange-pigmented seawater bacterium Owenweeksia hongkongensis type strain (UST20020801(T)).</title>
        <authorList>
            <person name="Riedel T."/>
            <person name="Held B."/>
            <person name="Nolan M."/>
            <person name="Lucas S."/>
            <person name="Lapidus A."/>
            <person name="Tice H."/>
            <person name="Del Rio T.G."/>
            <person name="Cheng J.F."/>
            <person name="Han C."/>
            <person name="Tapia R."/>
            <person name="Goodwin L.A."/>
            <person name="Pitluck S."/>
            <person name="Liolios K."/>
            <person name="Mavromatis K."/>
            <person name="Pagani I."/>
            <person name="Ivanova N."/>
            <person name="Mikhailova N."/>
            <person name="Pati A."/>
            <person name="Chen A."/>
            <person name="Palaniappan K."/>
            <person name="Rohde M."/>
            <person name="Tindall B.J."/>
            <person name="Detter J.C."/>
            <person name="Goker M."/>
            <person name="Woyke T."/>
            <person name="Bristow J."/>
            <person name="Eisen J.A."/>
            <person name="Markowitz V."/>
            <person name="Hugenholtz P."/>
            <person name="Klenk H.P."/>
            <person name="Kyrpides N.C."/>
        </authorList>
    </citation>
    <scope>NUCLEOTIDE SEQUENCE</scope>
    <source>
        <strain evidence="11">DSM 17368 / JCM 12287 / NRRL B-23963</strain>
    </source>
</reference>
<dbReference type="Pfam" id="PF12704">
    <property type="entry name" value="MacB_PCD"/>
    <property type="match status" value="1"/>
</dbReference>
<organism evidence="10 11">
    <name type="scientific">Owenweeksia hongkongensis (strain DSM 17368 / CIP 108786 / JCM 12287 / NRRL B-23963 / UST20020801)</name>
    <dbReference type="NCBI Taxonomy" id="926562"/>
    <lineage>
        <taxon>Bacteria</taxon>
        <taxon>Pseudomonadati</taxon>
        <taxon>Bacteroidota</taxon>
        <taxon>Flavobacteriia</taxon>
        <taxon>Flavobacteriales</taxon>
        <taxon>Owenweeksiaceae</taxon>
        <taxon>Owenweeksia</taxon>
    </lineage>
</organism>
<dbReference type="AlphaFoldDB" id="G8R6T3"/>
<feature type="transmembrane region" description="Helical" evidence="7">
    <location>
        <begin position="343"/>
        <end position="365"/>
    </location>
</feature>
<dbReference type="PANTHER" id="PTHR30572">
    <property type="entry name" value="MEMBRANE COMPONENT OF TRANSPORTER-RELATED"/>
    <property type="match status" value="1"/>
</dbReference>
<feature type="transmembrane region" description="Helical" evidence="7">
    <location>
        <begin position="377"/>
        <end position="397"/>
    </location>
</feature>
<dbReference type="HOGENOM" id="CLU_000604_8_0_10"/>
<dbReference type="InterPro" id="IPR003838">
    <property type="entry name" value="ABC3_permease_C"/>
</dbReference>
<feature type="transmembrane region" description="Helical" evidence="7">
    <location>
        <begin position="21"/>
        <end position="45"/>
    </location>
</feature>
<evidence type="ECO:0000256" key="2">
    <source>
        <dbReference type="ARBA" id="ARBA00022475"/>
    </source>
</evidence>
<evidence type="ECO:0000256" key="3">
    <source>
        <dbReference type="ARBA" id="ARBA00022692"/>
    </source>
</evidence>
<dbReference type="InterPro" id="IPR050250">
    <property type="entry name" value="Macrolide_Exporter_MacB"/>
</dbReference>
<protein>
    <submittedName>
        <fullName evidence="10">ABC-type antimicrobial peptide transport system, permease component</fullName>
    </submittedName>
</protein>